<keyword evidence="1" id="KW-0472">Membrane</keyword>
<keyword evidence="3" id="KW-1185">Reference proteome</keyword>
<protein>
    <submittedName>
        <fullName evidence="2">Uncharacterized protein</fullName>
    </submittedName>
</protein>
<proteinExistence type="predicted"/>
<feature type="transmembrane region" description="Helical" evidence="1">
    <location>
        <begin position="103"/>
        <end position="126"/>
    </location>
</feature>
<dbReference type="AlphaFoldDB" id="A0A4Y8IEN9"/>
<feature type="transmembrane region" description="Helical" evidence="1">
    <location>
        <begin position="42"/>
        <end position="60"/>
    </location>
</feature>
<feature type="transmembrane region" description="Helical" evidence="1">
    <location>
        <begin position="72"/>
        <end position="91"/>
    </location>
</feature>
<sequence>MYKKVLYFIFIFFGMVGLLYLMNDTFWYVNLHLNASENPYFVLLKMSLWGFLFGVFIEWRSLKDVLIGNIRINWLIAPAAILIVIGFIPIIKWVQWFGVGTPFYIEMLSLPEINVVINIASGILLVRGLSGN</sequence>
<feature type="transmembrane region" description="Helical" evidence="1">
    <location>
        <begin position="5"/>
        <end position="22"/>
    </location>
</feature>
<keyword evidence="1" id="KW-1133">Transmembrane helix</keyword>
<reference evidence="2 3" key="1">
    <citation type="submission" date="2019-03" db="EMBL/GenBank/DDBJ databases">
        <authorList>
            <person name="He R.-H."/>
        </authorList>
    </citation>
    <scope>NUCLEOTIDE SEQUENCE [LARGE SCALE GENOMIC DNA]</scope>
    <source>
        <strain evidence="3">SH 714</strain>
    </source>
</reference>
<evidence type="ECO:0000313" key="3">
    <source>
        <dbReference type="Proteomes" id="UP000297975"/>
    </source>
</evidence>
<accession>A0A4Y8IEN9</accession>
<name>A0A4Y8IEN9_9BACI</name>
<dbReference type="Proteomes" id="UP000297975">
    <property type="component" value="Unassembled WGS sequence"/>
</dbReference>
<comment type="caution">
    <text evidence="2">The sequence shown here is derived from an EMBL/GenBank/DDBJ whole genome shotgun (WGS) entry which is preliminary data.</text>
</comment>
<gene>
    <name evidence="2" type="ORF">E3U55_16070</name>
</gene>
<evidence type="ECO:0000313" key="2">
    <source>
        <dbReference type="EMBL" id="TFB13488.1"/>
    </source>
</evidence>
<dbReference type="EMBL" id="SOPW01000025">
    <property type="protein sequence ID" value="TFB13488.1"/>
    <property type="molecule type" value="Genomic_DNA"/>
</dbReference>
<dbReference type="OrthoDB" id="2654376at2"/>
<evidence type="ECO:0000256" key="1">
    <source>
        <dbReference type="SAM" id="Phobius"/>
    </source>
</evidence>
<keyword evidence="1" id="KW-0812">Transmembrane</keyword>
<dbReference type="RefSeq" id="WP_134341499.1">
    <property type="nucleotide sequence ID" value="NZ_SOPW01000025.1"/>
</dbReference>
<organism evidence="2 3">
    <name type="scientific">Filobacillus milosensis</name>
    <dbReference type="NCBI Taxonomy" id="94137"/>
    <lineage>
        <taxon>Bacteria</taxon>
        <taxon>Bacillati</taxon>
        <taxon>Bacillota</taxon>
        <taxon>Bacilli</taxon>
        <taxon>Bacillales</taxon>
        <taxon>Bacillaceae</taxon>
        <taxon>Filobacillus</taxon>
    </lineage>
</organism>